<dbReference type="AlphaFoldDB" id="A0AAV5RCN4"/>
<evidence type="ECO:0000313" key="9">
    <source>
        <dbReference type="Proteomes" id="UP001378960"/>
    </source>
</evidence>
<dbReference type="Gene3D" id="3.30.200.20">
    <property type="entry name" value="Phosphorylase Kinase, domain 1"/>
    <property type="match status" value="1"/>
</dbReference>
<dbReference type="EMBL" id="BTGB01000009">
    <property type="protein sequence ID" value="GMM49011.1"/>
    <property type="molecule type" value="Genomic_DNA"/>
</dbReference>
<keyword evidence="9" id="KW-1185">Reference proteome</keyword>
<reference evidence="8 9" key="1">
    <citation type="journal article" date="2023" name="Elife">
        <title>Identification of key yeast species and microbe-microbe interactions impacting larval growth of Drosophila in the wild.</title>
        <authorList>
            <person name="Mure A."/>
            <person name="Sugiura Y."/>
            <person name="Maeda R."/>
            <person name="Honda K."/>
            <person name="Sakurai N."/>
            <person name="Takahashi Y."/>
            <person name="Watada M."/>
            <person name="Katoh T."/>
            <person name="Gotoh A."/>
            <person name="Gotoh Y."/>
            <person name="Taniguchi I."/>
            <person name="Nakamura K."/>
            <person name="Hayashi T."/>
            <person name="Katayama T."/>
            <person name="Uemura T."/>
            <person name="Hattori Y."/>
        </authorList>
    </citation>
    <scope>NUCLEOTIDE SEQUENCE [LARGE SCALE GENOMIC DNA]</scope>
    <source>
        <strain evidence="8 9">PK-24</strain>
    </source>
</reference>
<evidence type="ECO:0000256" key="3">
    <source>
        <dbReference type="ARBA" id="ARBA00016197"/>
    </source>
</evidence>
<protein>
    <recommendedName>
        <fullName evidence="3">Altered inheritance of mitochondria protein 9, mitochondrial</fullName>
    </recommendedName>
    <alternativeName>
        <fullName evidence="6">Found in mitochondrial proteome protein 29</fullName>
    </alternativeName>
</protein>
<comment type="similarity">
    <text evidence="2">Belongs to the AIM9 family.</text>
</comment>
<comment type="caution">
    <text evidence="8">The sequence shown here is derived from an EMBL/GenBank/DDBJ whole genome shotgun (WGS) entry which is preliminary data.</text>
</comment>
<sequence>MLSAVGKRHLLRNTASLLKTANRISVVGGSRTIINNIRFQSTISDKGKVSSTNLLDDTDPNREHMFQYSWGTWLKNDTLEKSKRFTKFSIQGLNDLISRCQNVKVSNKLSEESNPDAIKDIQNCKVLLNNIPNFFKDIKEVGTIKQIVSLHEGKHHRVYRIEMDNTDKKLILRLPYTLHSKLFTKRKIESEVATMDFLNNMLNLNIPKVLSYSSTSENPLGHEFILMEYVEDVECSLMKKWNPLIDSENNKLDDPIAIEKLNEVIEPLADFNKIVGDFIFKNFGSIYFKDDYTNGLTAFENQDRWVIGPSVETAYYRNKEYLSDEEINRFAGPWKGDESLKMIKDLNELEILNLGKKLELLENGNKEIKEKKEDLLMAKHVLEKMNKISGEIFNLNAEETLIPNMEELVKPRLQIGDLDPMNVLIRKENKGYQFIDFENCIIKPFLISNYPKFIEYNGGKIFSLNEEIEDFENLDDVEKEQYKFMFKRTRNQFLWEVGINKRSKELVGVISPVIKLVKNPYINLLNFKEIKDYLYIENGLIEISTMWENYNNNGILGKKIGENNLIKFNEVEIEEFTNEIKKYEIENSSKPFIATNGWVPQDMFKNLQEQGMIIRDGENDEWIIDTDNVLK</sequence>
<evidence type="ECO:0000256" key="7">
    <source>
        <dbReference type="SAM" id="Coils"/>
    </source>
</evidence>
<gene>
    <name evidence="8" type="ORF">DAPK24_056090</name>
</gene>
<evidence type="ECO:0000313" key="8">
    <source>
        <dbReference type="EMBL" id="GMM49011.1"/>
    </source>
</evidence>
<dbReference type="InterPro" id="IPR051035">
    <property type="entry name" value="Mito_inheritance_9"/>
</dbReference>
<evidence type="ECO:0000256" key="4">
    <source>
        <dbReference type="ARBA" id="ARBA00022946"/>
    </source>
</evidence>
<dbReference type="InterPro" id="IPR011009">
    <property type="entry name" value="Kinase-like_dom_sf"/>
</dbReference>
<dbReference type="SUPFAM" id="SSF56112">
    <property type="entry name" value="Protein kinase-like (PK-like)"/>
    <property type="match status" value="1"/>
</dbReference>
<organism evidence="8 9">
    <name type="scientific">Pichia kluyveri</name>
    <name type="common">Yeast</name>
    <dbReference type="NCBI Taxonomy" id="36015"/>
    <lineage>
        <taxon>Eukaryota</taxon>
        <taxon>Fungi</taxon>
        <taxon>Dikarya</taxon>
        <taxon>Ascomycota</taxon>
        <taxon>Saccharomycotina</taxon>
        <taxon>Pichiomycetes</taxon>
        <taxon>Pichiales</taxon>
        <taxon>Pichiaceae</taxon>
        <taxon>Pichia</taxon>
    </lineage>
</organism>
<evidence type="ECO:0000256" key="2">
    <source>
        <dbReference type="ARBA" id="ARBA00005543"/>
    </source>
</evidence>
<evidence type="ECO:0000256" key="1">
    <source>
        <dbReference type="ARBA" id="ARBA00004173"/>
    </source>
</evidence>
<comment type="subcellular location">
    <subcellularLocation>
        <location evidence="1">Mitochondrion</location>
    </subcellularLocation>
</comment>
<dbReference type="PANTHER" id="PTHR36091">
    <property type="entry name" value="ALTERED INHERITANCE OF MITOCHONDRIA PROTEIN 9, MITOCHONDRIAL"/>
    <property type="match status" value="1"/>
</dbReference>
<feature type="coiled-coil region" evidence="7">
    <location>
        <begin position="351"/>
        <end position="378"/>
    </location>
</feature>
<evidence type="ECO:0000256" key="6">
    <source>
        <dbReference type="ARBA" id="ARBA00031849"/>
    </source>
</evidence>
<dbReference type="Proteomes" id="UP001378960">
    <property type="component" value="Unassembled WGS sequence"/>
</dbReference>
<evidence type="ECO:0000256" key="5">
    <source>
        <dbReference type="ARBA" id="ARBA00023128"/>
    </source>
</evidence>
<name>A0AAV5RCN4_PICKL</name>
<accession>A0AAV5RCN4</accession>
<dbReference type="PANTHER" id="PTHR36091:SF1">
    <property type="entry name" value="ALTERED INHERITANCE OF MITOCHONDRIA PROTEIN 9, MITOCHONDRIAL"/>
    <property type="match status" value="1"/>
</dbReference>
<keyword evidence="4" id="KW-0809">Transit peptide</keyword>
<proteinExistence type="inferred from homology"/>
<dbReference type="GO" id="GO:0005739">
    <property type="term" value="C:mitochondrion"/>
    <property type="evidence" value="ECO:0007669"/>
    <property type="project" value="UniProtKB-SubCell"/>
</dbReference>
<keyword evidence="7" id="KW-0175">Coiled coil</keyword>
<keyword evidence="5" id="KW-0496">Mitochondrion</keyword>